<organism evidence="10 11">
    <name type="scientific">Lichenicola cladoniae</name>
    <dbReference type="NCBI Taxonomy" id="1484109"/>
    <lineage>
        <taxon>Bacteria</taxon>
        <taxon>Pseudomonadati</taxon>
        <taxon>Pseudomonadota</taxon>
        <taxon>Alphaproteobacteria</taxon>
        <taxon>Acetobacterales</taxon>
        <taxon>Acetobacteraceae</taxon>
        <taxon>Lichenicola</taxon>
    </lineage>
</organism>
<feature type="transmembrane region" description="Helical" evidence="8">
    <location>
        <begin position="341"/>
        <end position="366"/>
    </location>
</feature>
<evidence type="ECO:0000259" key="9">
    <source>
        <dbReference type="PROSITE" id="PS50850"/>
    </source>
</evidence>
<comment type="subcellular location">
    <subcellularLocation>
        <location evidence="8">Cell inner membrane</location>
        <topology evidence="8">Multi-pass membrane protein</topology>
    </subcellularLocation>
    <subcellularLocation>
        <location evidence="1">Cell membrane</location>
        <topology evidence="1">Multi-pass membrane protein</topology>
    </subcellularLocation>
</comment>
<dbReference type="Pfam" id="PF07690">
    <property type="entry name" value="MFS_1"/>
    <property type="match status" value="1"/>
</dbReference>
<keyword evidence="11" id="KW-1185">Reference proteome</keyword>
<feature type="transmembrane region" description="Helical" evidence="8">
    <location>
        <begin position="44"/>
        <end position="64"/>
    </location>
</feature>
<feature type="transmembrane region" description="Helical" evidence="8">
    <location>
        <begin position="372"/>
        <end position="393"/>
    </location>
</feature>
<dbReference type="Proteomes" id="UP000500767">
    <property type="component" value="Chromosome"/>
</dbReference>
<feature type="transmembrane region" description="Helical" evidence="8">
    <location>
        <begin position="314"/>
        <end position="334"/>
    </location>
</feature>
<dbReference type="GO" id="GO:1990961">
    <property type="term" value="P:xenobiotic detoxification by transmembrane export across the plasma membrane"/>
    <property type="evidence" value="ECO:0007669"/>
    <property type="project" value="InterPro"/>
</dbReference>
<dbReference type="InterPro" id="IPR004812">
    <property type="entry name" value="Efflux_drug-R_Bcr/CmlA"/>
</dbReference>
<dbReference type="InterPro" id="IPR005829">
    <property type="entry name" value="Sugar_transporter_CS"/>
</dbReference>
<dbReference type="CDD" id="cd17320">
    <property type="entry name" value="MFS_MdfA_MDR_like"/>
    <property type="match status" value="1"/>
</dbReference>
<keyword evidence="3 8" id="KW-0813">Transport</keyword>
<evidence type="ECO:0000313" key="10">
    <source>
        <dbReference type="EMBL" id="QKE88980.1"/>
    </source>
</evidence>
<feature type="transmembrane region" description="Helical" evidence="8">
    <location>
        <begin position="76"/>
        <end position="102"/>
    </location>
</feature>
<comment type="similarity">
    <text evidence="2 8">Belongs to the major facilitator superfamily. Bcr/CmlA family.</text>
</comment>
<dbReference type="KEGG" id="lck:HN018_02005"/>
<reference evidence="10 11" key="1">
    <citation type="journal article" date="2014" name="World J. Microbiol. Biotechnol.">
        <title>Biodiversity and physiological characteristics of Antarctic and Arctic lichens-associated bacteria.</title>
        <authorList>
            <person name="Lee Y.M."/>
            <person name="Kim E.H."/>
            <person name="Lee H.K."/>
            <person name="Hong S.G."/>
        </authorList>
    </citation>
    <scope>NUCLEOTIDE SEQUENCE [LARGE SCALE GENOMIC DNA]</scope>
    <source>
        <strain evidence="10 11">PAMC 26569</strain>
    </source>
</reference>
<evidence type="ECO:0000256" key="2">
    <source>
        <dbReference type="ARBA" id="ARBA00006236"/>
    </source>
</evidence>
<dbReference type="PANTHER" id="PTHR43124:SF3">
    <property type="entry name" value="CHLORAMPHENICOL EFFLUX PUMP RV0191"/>
    <property type="match status" value="1"/>
</dbReference>
<evidence type="ECO:0000256" key="7">
    <source>
        <dbReference type="ARBA" id="ARBA00023136"/>
    </source>
</evidence>
<feature type="transmembrane region" description="Helical" evidence="8">
    <location>
        <begin position="282"/>
        <end position="302"/>
    </location>
</feature>
<evidence type="ECO:0000256" key="3">
    <source>
        <dbReference type="ARBA" id="ARBA00022448"/>
    </source>
</evidence>
<protein>
    <recommendedName>
        <fullName evidence="8">Bcr/CflA family efflux transporter</fullName>
    </recommendedName>
</protein>
<keyword evidence="6 8" id="KW-1133">Transmembrane helix</keyword>
<evidence type="ECO:0000256" key="1">
    <source>
        <dbReference type="ARBA" id="ARBA00004651"/>
    </source>
</evidence>
<feature type="transmembrane region" description="Helical" evidence="8">
    <location>
        <begin position="249"/>
        <end position="270"/>
    </location>
</feature>
<proteinExistence type="inferred from homology"/>
<dbReference type="GO" id="GO:0042910">
    <property type="term" value="F:xenobiotic transmembrane transporter activity"/>
    <property type="evidence" value="ECO:0007669"/>
    <property type="project" value="InterPro"/>
</dbReference>
<feature type="transmembrane region" description="Helical" evidence="8">
    <location>
        <begin position="215"/>
        <end position="243"/>
    </location>
</feature>
<evidence type="ECO:0000256" key="4">
    <source>
        <dbReference type="ARBA" id="ARBA00022475"/>
    </source>
</evidence>
<dbReference type="RefSeq" id="WP_171836086.1">
    <property type="nucleotide sequence ID" value="NZ_CP053708.1"/>
</dbReference>
<evidence type="ECO:0000256" key="6">
    <source>
        <dbReference type="ARBA" id="ARBA00022989"/>
    </source>
</evidence>
<sequence length="400" mass="40816">MRIDPASFAFTLLLASISALSPLAIDMGLPALSAIGLSLETRPAIAGLTLSMYMAGFAIGPLAAGPLSDRLGRKRLLLGGLIVFAIGGLAAAFAPTIGWLLAARALQGIGGGTNATLAYAIIRDLFQGRDAHRRIASVAVVSMTAPMIAPTLGALILVVAGWRTIYGLPAILAALVVGMVVFGLPETLAPSGRSRGLLLPQLVEDVMKLNANRTYLLCSAINALGFAALFCYVSGSPLIVLGVLKQPQATFAVLFATTSLAITAGAFINGRLATRMAVPARLLGIGTVLVLVADLALVALTLADAVTLPRLVPLLLLANFAFGLTAPSAAHGALEPVPRQAGVAAGLLTTTQMVCGALGSFIVSALFPHLGILAVTGTMTVFAFLAVLAWLGLARDTAPA</sequence>
<evidence type="ECO:0000256" key="5">
    <source>
        <dbReference type="ARBA" id="ARBA00022692"/>
    </source>
</evidence>
<dbReference type="InterPro" id="IPR011701">
    <property type="entry name" value="MFS"/>
</dbReference>
<feature type="transmembrane region" description="Helical" evidence="8">
    <location>
        <begin position="166"/>
        <end position="185"/>
    </location>
</feature>
<dbReference type="NCBIfam" id="TIGR00710">
    <property type="entry name" value="efflux_Bcr_CflA"/>
    <property type="match status" value="1"/>
</dbReference>
<dbReference type="Gene3D" id="1.20.1720.10">
    <property type="entry name" value="Multidrug resistance protein D"/>
    <property type="match status" value="1"/>
</dbReference>
<dbReference type="InterPro" id="IPR036259">
    <property type="entry name" value="MFS_trans_sf"/>
</dbReference>
<accession>A0A6M8HF95</accession>
<feature type="transmembrane region" description="Helical" evidence="8">
    <location>
        <begin position="108"/>
        <end position="126"/>
    </location>
</feature>
<dbReference type="PANTHER" id="PTHR43124">
    <property type="entry name" value="PURINE EFFLUX PUMP PBUE"/>
    <property type="match status" value="1"/>
</dbReference>
<name>A0A6M8HF95_9PROT</name>
<dbReference type="PROSITE" id="PS00216">
    <property type="entry name" value="SUGAR_TRANSPORT_1"/>
    <property type="match status" value="1"/>
</dbReference>
<evidence type="ECO:0000256" key="8">
    <source>
        <dbReference type="RuleBase" id="RU365088"/>
    </source>
</evidence>
<evidence type="ECO:0000313" key="11">
    <source>
        <dbReference type="Proteomes" id="UP000500767"/>
    </source>
</evidence>
<dbReference type="InterPro" id="IPR020846">
    <property type="entry name" value="MFS_dom"/>
</dbReference>
<feature type="domain" description="Major facilitator superfamily (MFS) profile" evidence="9">
    <location>
        <begin position="7"/>
        <end position="395"/>
    </location>
</feature>
<dbReference type="PROSITE" id="PS50850">
    <property type="entry name" value="MFS"/>
    <property type="match status" value="1"/>
</dbReference>
<feature type="transmembrane region" description="Helical" evidence="8">
    <location>
        <begin position="138"/>
        <end position="160"/>
    </location>
</feature>
<comment type="caution">
    <text evidence="8">Lacks conserved residue(s) required for the propagation of feature annotation.</text>
</comment>
<dbReference type="AlphaFoldDB" id="A0A6M8HF95"/>
<keyword evidence="5 8" id="KW-0812">Transmembrane</keyword>
<keyword evidence="8" id="KW-0997">Cell inner membrane</keyword>
<dbReference type="GO" id="GO:0005886">
    <property type="term" value="C:plasma membrane"/>
    <property type="evidence" value="ECO:0007669"/>
    <property type="project" value="UniProtKB-SubCell"/>
</dbReference>
<keyword evidence="4" id="KW-1003">Cell membrane</keyword>
<keyword evidence="7 8" id="KW-0472">Membrane</keyword>
<dbReference type="InterPro" id="IPR050189">
    <property type="entry name" value="MFS_Efflux_Transporters"/>
</dbReference>
<dbReference type="SUPFAM" id="SSF103473">
    <property type="entry name" value="MFS general substrate transporter"/>
    <property type="match status" value="1"/>
</dbReference>
<gene>
    <name evidence="10" type="ORF">HN018_02005</name>
</gene>
<dbReference type="EMBL" id="CP053708">
    <property type="protein sequence ID" value="QKE88980.1"/>
    <property type="molecule type" value="Genomic_DNA"/>
</dbReference>